<sequence>MARAHFGQHHAVVRLHVLPDHAGQAHRGVKAAPGRQHAVALFQERVQEKLDGSLSIAAGDADADQAFLPVQHIHRVALV</sequence>
<gene>
    <name evidence="1" type="ORF">SDC9_210205</name>
</gene>
<organism evidence="1">
    <name type="scientific">bioreactor metagenome</name>
    <dbReference type="NCBI Taxonomy" id="1076179"/>
    <lineage>
        <taxon>unclassified sequences</taxon>
        <taxon>metagenomes</taxon>
        <taxon>ecological metagenomes</taxon>
    </lineage>
</organism>
<evidence type="ECO:0000313" key="1">
    <source>
        <dbReference type="EMBL" id="MPN62456.1"/>
    </source>
</evidence>
<protein>
    <submittedName>
        <fullName evidence="1">Uncharacterized protein</fullName>
    </submittedName>
</protein>
<dbReference type="EMBL" id="VSSQ01140500">
    <property type="protein sequence ID" value="MPN62456.1"/>
    <property type="molecule type" value="Genomic_DNA"/>
</dbReference>
<accession>A0A645JG73</accession>
<dbReference type="AlphaFoldDB" id="A0A645JG73"/>
<proteinExistence type="predicted"/>
<reference evidence="1" key="1">
    <citation type="submission" date="2019-08" db="EMBL/GenBank/DDBJ databases">
        <authorList>
            <person name="Kucharzyk K."/>
            <person name="Murdoch R.W."/>
            <person name="Higgins S."/>
            <person name="Loffler F."/>
        </authorList>
    </citation>
    <scope>NUCLEOTIDE SEQUENCE</scope>
</reference>
<comment type="caution">
    <text evidence="1">The sequence shown here is derived from an EMBL/GenBank/DDBJ whole genome shotgun (WGS) entry which is preliminary data.</text>
</comment>
<name>A0A645JG73_9ZZZZ</name>